<keyword evidence="1" id="KW-0812">Transmembrane</keyword>
<reference evidence="3" key="2">
    <citation type="journal article" date="2013" name="PLoS Genet.">
        <title>Comparative genome structure, secondary metabolite, and effector coding capacity across Cochliobolus pathogens.</title>
        <authorList>
            <person name="Condon B.J."/>
            <person name="Leng Y."/>
            <person name="Wu D."/>
            <person name="Bushley K.E."/>
            <person name="Ohm R.A."/>
            <person name="Otillar R."/>
            <person name="Martin J."/>
            <person name="Schackwitz W."/>
            <person name="Grimwood J."/>
            <person name="MohdZainudin N."/>
            <person name="Xue C."/>
            <person name="Wang R."/>
            <person name="Manning V.A."/>
            <person name="Dhillon B."/>
            <person name="Tu Z.J."/>
            <person name="Steffenson B.J."/>
            <person name="Salamov A."/>
            <person name="Sun H."/>
            <person name="Lowry S."/>
            <person name="LaButti K."/>
            <person name="Han J."/>
            <person name="Copeland A."/>
            <person name="Lindquist E."/>
            <person name="Barry K."/>
            <person name="Schmutz J."/>
            <person name="Baker S.E."/>
            <person name="Ciuffetti L.M."/>
            <person name="Grigoriev I.V."/>
            <person name="Zhong S."/>
            <person name="Turgeon B.G."/>
        </authorList>
    </citation>
    <scope>NUCLEOTIDE SEQUENCE [LARGE SCALE GENOMIC DNA]</scope>
    <source>
        <strain evidence="3">ND90Pr / ATCC 201652</strain>
    </source>
</reference>
<accession>M2TH09</accession>
<dbReference type="GeneID" id="19135666"/>
<keyword evidence="1" id="KW-0472">Membrane</keyword>
<evidence type="ECO:0000256" key="1">
    <source>
        <dbReference type="SAM" id="Phobius"/>
    </source>
</evidence>
<feature type="transmembrane region" description="Helical" evidence="1">
    <location>
        <begin position="21"/>
        <end position="39"/>
    </location>
</feature>
<keyword evidence="1" id="KW-1133">Transmembrane helix</keyword>
<organism evidence="2 3">
    <name type="scientific">Cochliobolus sativus (strain ND90Pr / ATCC 201652)</name>
    <name type="common">Common root rot and spot blotch fungus</name>
    <name type="synonym">Bipolaris sorokiniana</name>
    <dbReference type="NCBI Taxonomy" id="665912"/>
    <lineage>
        <taxon>Eukaryota</taxon>
        <taxon>Fungi</taxon>
        <taxon>Dikarya</taxon>
        <taxon>Ascomycota</taxon>
        <taxon>Pezizomycotina</taxon>
        <taxon>Dothideomycetes</taxon>
        <taxon>Pleosporomycetidae</taxon>
        <taxon>Pleosporales</taxon>
        <taxon>Pleosporineae</taxon>
        <taxon>Pleosporaceae</taxon>
        <taxon>Bipolaris</taxon>
    </lineage>
</organism>
<evidence type="ECO:0000313" key="2">
    <source>
        <dbReference type="EMBL" id="EMD68516.1"/>
    </source>
</evidence>
<sequence length="112" mass="13010">MQPRGVNRIPKGFINPLSLDLELYLLVIAISSPLMYFRFQIVVRSFCLHLVLLCKKHAIICVQRPAGGYRSPLIRTNWSTYRGMVRCLGVGPFGYMPPRWRVRRHGRLSLRL</sequence>
<dbReference type="AlphaFoldDB" id="M2TH09"/>
<dbReference type="EMBL" id="KB445638">
    <property type="protein sequence ID" value="EMD68516.1"/>
    <property type="molecule type" value="Genomic_DNA"/>
</dbReference>
<dbReference type="OrthoDB" id="10578524at2759"/>
<dbReference type="HOGENOM" id="CLU_2145655_0_0_1"/>
<gene>
    <name evidence="2" type="ORF">COCSADRAFT_273452</name>
</gene>
<proteinExistence type="predicted"/>
<evidence type="ECO:0000313" key="3">
    <source>
        <dbReference type="Proteomes" id="UP000016934"/>
    </source>
</evidence>
<protein>
    <submittedName>
        <fullName evidence="2">Uncharacterized protein</fullName>
    </submittedName>
</protein>
<name>M2TH09_COCSN</name>
<dbReference type="Proteomes" id="UP000016934">
    <property type="component" value="Unassembled WGS sequence"/>
</dbReference>
<dbReference type="RefSeq" id="XP_007696094.1">
    <property type="nucleotide sequence ID" value="XM_007697904.1"/>
</dbReference>
<keyword evidence="3" id="KW-1185">Reference proteome</keyword>
<reference evidence="2 3" key="1">
    <citation type="journal article" date="2012" name="PLoS Pathog.">
        <title>Diverse lifestyles and strategies of plant pathogenesis encoded in the genomes of eighteen Dothideomycetes fungi.</title>
        <authorList>
            <person name="Ohm R.A."/>
            <person name="Feau N."/>
            <person name="Henrissat B."/>
            <person name="Schoch C.L."/>
            <person name="Horwitz B.A."/>
            <person name="Barry K.W."/>
            <person name="Condon B.J."/>
            <person name="Copeland A.C."/>
            <person name="Dhillon B."/>
            <person name="Glaser F."/>
            <person name="Hesse C.N."/>
            <person name="Kosti I."/>
            <person name="LaButti K."/>
            <person name="Lindquist E.A."/>
            <person name="Lucas S."/>
            <person name="Salamov A.A."/>
            <person name="Bradshaw R.E."/>
            <person name="Ciuffetti L."/>
            <person name="Hamelin R.C."/>
            <person name="Kema G.H.J."/>
            <person name="Lawrence C."/>
            <person name="Scott J.A."/>
            <person name="Spatafora J.W."/>
            <person name="Turgeon B.G."/>
            <person name="de Wit P.J.G.M."/>
            <person name="Zhong S."/>
            <person name="Goodwin S.B."/>
            <person name="Grigoriev I.V."/>
        </authorList>
    </citation>
    <scope>NUCLEOTIDE SEQUENCE [LARGE SCALE GENOMIC DNA]</scope>
    <source>
        <strain evidence="3">ND90Pr / ATCC 201652</strain>
    </source>
</reference>
<dbReference type="KEGG" id="bsc:COCSADRAFT_273452"/>